<dbReference type="Pfam" id="PF16867">
    <property type="entry name" value="DMSP_lyase"/>
    <property type="match status" value="1"/>
</dbReference>
<dbReference type="OrthoDB" id="2112176at2"/>
<name>A0A178INQ9_9BACT</name>
<dbReference type="Proteomes" id="UP000078486">
    <property type="component" value="Unassembled WGS sequence"/>
</dbReference>
<dbReference type="Gene3D" id="2.60.120.10">
    <property type="entry name" value="Jelly Rolls"/>
    <property type="match status" value="1"/>
</dbReference>
<dbReference type="GO" id="GO:0047869">
    <property type="term" value="F:dimethylpropiothetin dethiomethylase activity"/>
    <property type="evidence" value="ECO:0007669"/>
    <property type="project" value="InterPro"/>
</dbReference>
<sequence>MPSSTKPVPLSRAVTAIDVLRRHFECQIAIEADTDPMLSRELAGVLESLGAVDYRDGFLQPGAHPVARQFADPPHSADGTVVDALAAFLPLGEALPWRYGYTPRPDLPGLESRMAWAELVGPEAPFHSDRVCLGLTFIGPRVRYPEHAHPAVEVYFVLSGTALWTADGVTHPRPPGSFILHPSNVVHVMETRDEPLLAAYTWSGDVRSPSVYTP</sequence>
<keyword evidence="2" id="KW-1185">Reference proteome</keyword>
<proteinExistence type="predicted"/>
<dbReference type="EMBL" id="LRRQ01000028">
    <property type="protein sequence ID" value="OAM91408.1"/>
    <property type="molecule type" value="Genomic_DNA"/>
</dbReference>
<dbReference type="STRING" id="1184151.AW736_03340"/>
<reference evidence="1 2" key="1">
    <citation type="submission" date="2016-01" db="EMBL/GenBank/DDBJ databases">
        <title>High potential of lignocellulose degradation of a new Verrucomicrobia species.</title>
        <authorList>
            <person name="Wang Y."/>
            <person name="Shi Y."/>
            <person name="Qiu Z."/>
            <person name="Liu S."/>
            <person name="Yang H."/>
        </authorList>
    </citation>
    <scope>NUCLEOTIDE SEQUENCE [LARGE SCALE GENOMIC DNA]</scope>
    <source>
        <strain evidence="1 2">TSB47</strain>
    </source>
</reference>
<comment type="caution">
    <text evidence="1">The sequence shown here is derived from an EMBL/GenBank/DDBJ whole genome shotgun (WGS) entry which is preliminary data.</text>
</comment>
<evidence type="ECO:0000313" key="1">
    <source>
        <dbReference type="EMBL" id="OAM91408.1"/>
    </source>
</evidence>
<dbReference type="AlphaFoldDB" id="A0A178INQ9"/>
<evidence type="ECO:0000313" key="2">
    <source>
        <dbReference type="Proteomes" id="UP000078486"/>
    </source>
</evidence>
<dbReference type="InterPro" id="IPR011051">
    <property type="entry name" value="RmlC_Cupin_sf"/>
</dbReference>
<gene>
    <name evidence="1" type="ORF">AW736_03340</name>
</gene>
<accession>A0A178INQ9</accession>
<dbReference type="InterPro" id="IPR031723">
    <property type="entry name" value="DMSP_lyase"/>
</dbReference>
<evidence type="ECO:0008006" key="3">
    <source>
        <dbReference type="Google" id="ProtNLM"/>
    </source>
</evidence>
<protein>
    <recommendedName>
        <fullName evidence="3">Cupin 2 conserved barrel domain-containing protein</fullName>
    </recommendedName>
</protein>
<dbReference type="InterPro" id="IPR014710">
    <property type="entry name" value="RmlC-like_jellyroll"/>
</dbReference>
<dbReference type="SUPFAM" id="SSF51182">
    <property type="entry name" value="RmlC-like cupins"/>
    <property type="match status" value="1"/>
</dbReference>
<dbReference type="RefSeq" id="WP_068768847.1">
    <property type="nucleotide sequence ID" value="NZ_CP109796.1"/>
</dbReference>
<organism evidence="1 2">
    <name type="scientific">Termitidicoccus mucosus</name>
    <dbReference type="NCBI Taxonomy" id="1184151"/>
    <lineage>
        <taxon>Bacteria</taxon>
        <taxon>Pseudomonadati</taxon>
        <taxon>Verrucomicrobiota</taxon>
        <taxon>Opitutia</taxon>
        <taxon>Opitutales</taxon>
        <taxon>Opitutaceae</taxon>
        <taxon>Termitidicoccus</taxon>
    </lineage>
</organism>